<gene>
    <name evidence="3" type="ORF">CI109_100766</name>
</gene>
<dbReference type="KEGG" id="ksn:43590351"/>
<evidence type="ECO:0000313" key="4">
    <source>
        <dbReference type="Proteomes" id="UP000322225"/>
    </source>
</evidence>
<feature type="transmembrane region" description="Helical" evidence="2">
    <location>
        <begin position="109"/>
        <end position="126"/>
    </location>
</feature>
<sequence length="127" mass="14124">MCGSISKRQRQSHQRDQEKQLLLASPTPSTPAPTPIRTTSPPPYSQVDRQTTPVDVGSYNLKRDKSSSTTGRPVSRILSPAFQAELCPPQIYAQPTECIANGHIRKRKYGTKGIIAGIVFFPWGLFW</sequence>
<organism evidence="3 4">
    <name type="scientific">Kwoniella shandongensis</name>
    <dbReference type="NCBI Taxonomy" id="1734106"/>
    <lineage>
        <taxon>Eukaryota</taxon>
        <taxon>Fungi</taxon>
        <taxon>Dikarya</taxon>
        <taxon>Basidiomycota</taxon>
        <taxon>Agaricomycotina</taxon>
        <taxon>Tremellomycetes</taxon>
        <taxon>Tremellales</taxon>
        <taxon>Cryptococcaceae</taxon>
        <taxon>Kwoniella</taxon>
    </lineage>
</organism>
<accession>A0AAJ8MSW6</accession>
<dbReference type="Proteomes" id="UP000322225">
    <property type="component" value="Chromosome 2"/>
</dbReference>
<evidence type="ECO:0000256" key="2">
    <source>
        <dbReference type="SAM" id="Phobius"/>
    </source>
</evidence>
<keyword evidence="2" id="KW-1133">Transmembrane helix</keyword>
<keyword evidence="2" id="KW-0812">Transmembrane</keyword>
<proteinExistence type="predicted"/>
<dbReference type="EMBL" id="CP144052">
    <property type="protein sequence ID" value="WWD16340.1"/>
    <property type="molecule type" value="Genomic_DNA"/>
</dbReference>
<name>A0AAJ8MSW6_9TREE</name>
<dbReference type="RefSeq" id="XP_031859592.2">
    <property type="nucleotide sequence ID" value="XM_032006198.2"/>
</dbReference>
<evidence type="ECO:0000313" key="3">
    <source>
        <dbReference type="EMBL" id="WWD16340.1"/>
    </source>
</evidence>
<reference evidence="3" key="1">
    <citation type="submission" date="2017-08" db="EMBL/GenBank/DDBJ databases">
        <authorList>
            <person name="Cuomo C."/>
            <person name="Billmyre B."/>
            <person name="Heitman J."/>
        </authorList>
    </citation>
    <scope>NUCLEOTIDE SEQUENCE</scope>
    <source>
        <strain evidence="3">CBS 12478</strain>
    </source>
</reference>
<protein>
    <submittedName>
        <fullName evidence="3">Uncharacterized protein</fullName>
    </submittedName>
</protein>
<reference evidence="3" key="2">
    <citation type="submission" date="2024-01" db="EMBL/GenBank/DDBJ databases">
        <title>Comparative genomics of Cryptococcus and Kwoniella reveals pathogenesis evolution and contrasting modes of karyotype evolution via chromosome fusion or intercentromeric recombination.</title>
        <authorList>
            <person name="Coelho M.A."/>
            <person name="David-Palma M."/>
            <person name="Shea T."/>
            <person name="Bowers K."/>
            <person name="McGinley-Smith S."/>
            <person name="Mohammad A.W."/>
            <person name="Gnirke A."/>
            <person name="Yurkov A.M."/>
            <person name="Nowrousian M."/>
            <person name="Sun S."/>
            <person name="Cuomo C.A."/>
            <person name="Heitman J."/>
        </authorList>
    </citation>
    <scope>NUCLEOTIDE SEQUENCE</scope>
    <source>
        <strain evidence="3">CBS 12478</strain>
    </source>
</reference>
<feature type="region of interest" description="Disordered" evidence="1">
    <location>
        <begin position="1"/>
        <end position="74"/>
    </location>
</feature>
<dbReference type="GeneID" id="43590351"/>
<keyword evidence="4" id="KW-1185">Reference proteome</keyword>
<keyword evidence="2" id="KW-0472">Membrane</keyword>
<dbReference type="AlphaFoldDB" id="A0AAJ8MSW6"/>
<evidence type="ECO:0000256" key="1">
    <source>
        <dbReference type="SAM" id="MobiDB-lite"/>
    </source>
</evidence>
<feature type="compositionally biased region" description="Pro residues" evidence="1">
    <location>
        <begin position="28"/>
        <end position="44"/>
    </location>
</feature>